<evidence type="ECO:0000313" key="2">
    <source>
        <dbReference type="EMBL" id="MFC4516853.1"/>
    </source>
</evidence>
<evidence type="ECO:0000313" key="3">
    <source>
        <dbReference type="Proteomes" id="UP001595990"/>
    </source>
</evidence>
<dbReference type="EMBL" id="JBHSFS010000016">
    <property type="protein sequence ID" value="MFC4516853.1"/>
    <property type="molecule type" value="Genomic_DNA"/>
</dbReference>
<gene>
    <name evidence="2" type="ORF">ACFPEN_28515</name>
</gene>
<reference evidence="3" key="1">
    <citation type="journal article" date="2019" name="Int. J. Syst. Evol. Microbiol.">
        <title>The Global Catalogue of Microorganisms (GCM) 10K type strain sequencing project: providing services to taxonomists for standard genome sequencing and annotation.</title>
        <authorList>
            <consortium name="The Broad Institute Genomics Platform"/>
            <consortium name="The Broad Institute Genome Sequencing Center for Infectious Disease"/>
            <person name="Wu L."/>
            <person name="Ma J."/>
        </authorList>
    </citation>
    <scope>NUCLEOTIDE SEQUENCE [LARGE SCALE GENOMIC DNA]</scope>
    <source>
        <strain evidence="3">CECT 8064</strain>
    </source>
</reference>
<evidence type="ECO:0000256" key="1">
    <source>
        <dbReference type="SAM" id="MobiDB-lite"/>
    </source>
</evidence>
<feature type="compositionally biased region" description="Gly residues" evidence="1">
    <location>
        <begin position="491"/>
        <end position="550"/>
    </location>
</feature>
<accession>A0ABV9BSH0</accession>
<dbReference type="RefSeq" id="WP_417923781.1">
    <property type="nucleotide sequence ID" value="NZ_JBHSFS010000016.1"/>
</dbReference>
<dbReference type="Proteomes" id="UP001595990">
    <property type="component" value="Unassembled WGS sequence"/>
</dbReference>
<proteinExistence type="predicted"/>
<protein>
    <submittedName>
        <fullName evidence="2">Uncharacterized protein</fullName>
    </submittedName>
</protein>
<feature type="compositionally biased region" description="Low complexity" evidence="1">
    <location>
        <begin position="449"/>
        <end position="458"/>
    </location>
</feature>
<sequence>MSDAELIVPSGIPQFTGNVDTLVTDAKTMTSDAKLFRDSGASVHSTFQGLQACYKAPEAEKLFATTAPVATKASAFASDLEKVSGALSTYASEIRPLAKKLGDLKDEAIAFVKSVEGDDHWRRDQKKVDHNNNLWRSVNATVTAFTDAERSCHDKIVALVGGEKLIVDDGSHKPNMYGYKASDLDHAEQTPWGSMAEREYTGIAWLGHQIKSFVWDGFIVDGVWGTIKGLGTLVGTDGWDKAGQAWTGLAKLATGLVITASPLGAAYWLAPEDKLPSWLRDSRTAMKETGKALVAYDQWGKNPARAAGGVTFNVLTTVFTGGSGAAAKGGAVAKTVGALGKVAKVVDPMTYVGKAGKFAFVKVGDLMSGLKNLRVGSTVHLAEGTFKLPGEGAALPKRPPNLPESAVPFLADGDKVVYLDKNSSRFFDAQGKELQAATKELSADERAAKAAAEQPKQPQHSTVSDHEKVPVAAGVHTGGDGAASAARGGEHIPGGGHGPSGSAGHVPGGGTGGHVPGGAAGHTPGGGIGGHTPGGGAQHIPGAGSGGHLPGGAAHDLGRGPSASHEVPGTGGGNGSHTPTHSSGGGGGHDLPGTGHDTPSSGTSGHNGGGDARPSNTHEGSDSHNAEPGHSDRHDDHPLDAASHEPTEHASEAHPQDAAHQQRVDAPGHEPDLSRPALPPGRGGLTLEEVRKMRDKKTRWSAGEEFHRTMYGSGGERHYPVATNTDPEFPVTAKGGRKVDVPVDLPDGRTLAVEVKTYQEFRTIKFPDGTSRVERVEVPLSKELKEQINKDVALRKLDPKFDPRWSFTHAPPSTELREYLKKAKIIFLEYETITPKKR</sequence>
<comment type="caution">
    <text evidence="2">The sequence shown here is derived from an EMBL/GenBank/DDBJ whole genome shotgun (WGS) entry which is preliminary data.</text>
</comment>
<feature type="region of interest" description="Disordered" evidence="1">
    <location>
        <begin position="437"/>
        <end position="700"/>
    </location>
</feature>
<name>A0ABV9BSH0_9ACTN</name>
<keyword evidence="3" id="KW-1185">Reference proteome</keyword>
<feature type="compositionally biased region" description="Basic and acidic residues" evidence="1">
    <location>
        <begin position="619"/>
        <end position="673"/>
    </location>
</feature>
<organism evidence="2 3">
    <name type="scientific">Streptomyces ehimensis</name>
    <dbReference type="NCBI Taxonomy" id="68195"/>
    <lineage>
        <taxon>Bacteria</taxon>
        <taxon>Bacillati</taxon>
        <taxon>Actinomycetota</taxon>
        <taxon>Actinomycetes</taxon>
        <taxon>Kitasatosporales</taxon>
        <taxon>Streptomycetaceae</taxon>
        <taxon>Streptomyces</taxon>
    </lineage>
</organism>